<feature type="region of interest" description="Disordered" evidence="1">
    <location>
        <begin position="118"/>
        <end position="140"/>
    </location>
</feature>
<feature type="compositionally biased region" description="Polar residues" evidence="1">
    <location>
        <begin position="1"/>
        <end position="12"/>
    </location>
</feature>
<feature type="region of interest" description="Disordered" evidence="1">
    <location>
        <begin position="1"/>
        <end position="29"/>
    </location>
</feature>
<sequence length="140" mass="15815">MAPNLPTNSSADHCSELVPEREKSKETEASFPQAWSMIDFPNVKTSLDEAEKMFFKGSALRLVRLIDYFESAFSGVSFASEDISKDPLSSTLDVPECDKYKKAYVRKRLRNLKSKVVEGDDLNNEESGEVADVEWPLEEE</sequence>
<dbReference type="AlphaFoldDB" id="A0A0D3D4R3"/>
<feature type="compositionally biased region" description="Acidic residues" evidence="1">
    <location>
        <begin position="119"/>
        <end position="140"/>
    </location>
</feature>
<dbReference type="Gramene" id="Bo7g031010.1">
    <property type="protein sequence ID" value="Bo7g031010.1"/>
    <property type="gene ID" value="Bo7g031010"/>
</dbReference>
<protein>
    <submittedName>
        <fullName evidence="2">Uncharacterized protein</fullName>
    </submittedName>
</protein>
<dbReference type="HOGENOM" id="CLU_1837907_0_0_1"/>
<reference evidence="2" key="2">
    <citation type="submission" date="2015-03" db="UniProtKB">
        <authorList>
            <consortium name="EnsemblPlants"/>
        </authorList>
    </citation>
    <scope>IDENTIFICATION</scope>
</reference>
<evidence type="ECO:0000256" key="1">
    <source>
        <dbReference type="SAM" id="MobiDB-lite"/>
    </source>
</evidence>
<reference evidence="2 3" key="1">
    <citation type="journal article" date="2014" name="Genome Biol.">
        <title>Transcriptome and methylome profiling reveals relics of genome dominance in the mesopolyploid Brassica oleracea.</title>
        <authorList>
            <person name="Parkin I.A."/>
            <person name="Koh C."/>
            <person name="Tang H."/>
            <person name="Robinson S.J."/>
            <person name="Kagale S."/>
            <person name="Clarke W.E."/>
            <person name="Town C.D."/>
            <person name="Nixon J."/>
            <person name="Krishnakumar V."/>
            <person name="Bidwell S.L."/>
            <person name="Denoeud F."/>
            <person name="Belcram H."/>
            <person name="Links M.G."/>
            <person name="Just J."/>
            <person name="Clarke C."/>
            <person name="Bender T."/>
            <person name="Huebert T."/>
            <person name="Mason A.S."/>
            <person name="Pires J.C."/>
            <person name="Barker G."/>
            <person name="Moore J."/>
            <person name="Walley P.G."/>
            <person name="Manoli S."/>
            <person name="Batley J."/>
            <person name="Edwards D."/>
            <person name="Nelson M.N."/>
            <person name="Wang X."/>
            <person name="Paterson A.H."/>
            <person name="King G."/>
            <person name="Bancroft I."/>
            <person name="Chalhoub B."/>
            <person name="Sharpe A.G."/>
        </authorList>
    </citation>
    <scope>NUCLEOTIDE SEQUENCE</scope>
    <source>
        <strain evidence="2 3">cv. TO1000</strain>
    </source>
</reference>
<accession>A0A0D3D4R3</accession>
<organism evidence="2 3">
    <name type="scientific">Brassica oleracea var. oleracea</name>
    <dbReference type="NCBI Taxonomy" id="109376"/>
    <lineage>
        <taxon>Eukaryota</taxon>
        <taxon>Viridiplantae</taxon>
        <taxon>Streptophyta</taxon>
        <taxon>Embryophyta</taxon>
        <taxon>Tracheophyta</taxon>
        <taxon>Spermatophyta</taxon>
        <taxon>Magnoliopsida</taxon>
        <taxon>eudicotyledons</taxon>
        <taxon>Gunneridae</taxon>
        <taxon>Pentapetalae</taxon>
        <taxon>rosids</taxon>
        <taxon>malvids</taxon>
        <taxon>Brassicales</taxon>
        <taxon>Brassicaceae</taxon>
        <taxon>Brassiceae</taxon>
        <taxon>Brassica</taxon>
    </lineage>
</organism>
<dbReference type="Proteomes" id="UP000032141">
    <property type="component" value="Chromosome C7"/>
</dbReference>
<dbReference type="OMA" id="WSMIDFP"/>
<evidence type="ECO:0000313" key="3">
    <source>
        <dbReference type="Proteomes" id="UP000032141"/>
    </source>
</evidence>
<name>A0A0D3D4R3_BRAOL</name>
<keyword evidence="3" id="KW-1185">Reference proteome</keyword>
<proteinExistence type="predicted"/>
<feature type="compositionally biased region" description="Basic and acidic residues" evidence="1">
    <location>
        <begin position="13"/>
        <end position="28"/>
    </location>
</feature>
<evidence type="ECO:0000313" key="2">
    <source>
        <dbReference type="EnsemblPlants" id="Bo7g031010.1"/>
    </source>
</evidence>
<dbReference type="EnsemblPlants" id="Bo7g031010.1">
    <property type="protein sequence ID" value="Bo7g031010.1"/>
    <property type="gene ID" value="Bo7g031010"/>
</dbReference>